<evidence type="ECO:0000313" key="2">
    <source>
        <dbReference type="Proteomes" id="UP000823775"/>
    </source>
</evidence>
<dbReference type="Proteomes" id="UP000823775">
    <property type="component" value="Unassembled WGS sequence"/>
</dbReference>
<proteinExistence type="predicted"/>
<name>A0ABS8SVP1_DATST</name>
<organism evidence="1 2">
    <name type="scientific">Datura stramonium</name>
    <name type="common">Jimsonweed</name>
    <name type="synonym">Common thornapple</name>
    <dbReference type="NCBI Taxonomy" id="4076"/>
    <lineage>
        <taxon>Eukaryota</taxon>
        <taxon>Viridiplantae</taxon>
        <taxon>Streptophyta</taxon>
        <taxon>Embryophyta</taxon>
        <taxon>Tracheophyta</taxon>
        <taxon>Spermatophyta</taxon>
        <taxon>Magnoliopsida</taxon>
        <taxon>eudicotyledons</taxon>
        <taxon>Gunneridae</taxon>
        <taxon>Pentapetalae</taxon>
        <taxon>asterids</taxon>
        <taxon>lamiids</taxon>
        <taxon>Solanales</taxon>
        <taxon>Solanaceae</taxon>
        <taxon>Solanoideae</taxon>
        <taxon>Datureae</taxon>
        <taxon>Datura</taxon>
    </lineage>
</organism>
<sequence length="73" mass="8458">MVPLQRRILFHDCPTVEDFESTHQGMKKIYRTLLLSPRVPQLFPRDILEYSFISGGEDEEASDQGDDNDEAFI</sequence>
<gene>
    <name evidence="1" type="ORF">HAX54_049966</name>
</gene>
<accession>A0ABS8SVP1</accession>
<comment type="caution">
    <text evidence="1">The sequence shown here is derived from an EMBL/GenBank/DDBJ whole genome shotgun (WGS) entry which is preliminary data.</text>
</comment>
<protein>
    <submittedName>
        <fullName evidence="1">Uncharacterized protein</fullName>
    </submittedName>
</protein>
<dbReference type="EMBL" id="JACEIK010000864">
    <property type="protein sequence ID" value="MCD7463102.1"/>
    <property type="molecule type" value="Genomic_DNA"/>
</dbReference>
<keyword evidence="2" id="KW-1185">Reference proteome</keyword>
<evidence type="ECO:0000313" key="1">
    <source>
        <dbReference type="EMBL" id="MCD7463102.1"/>
    </source>
</evidence>
<reference evidence="1 2" key="1">
    <citation type="journal article" date="2021" name="BMC Genomics">
        <title>Datura genome reveals duplications of psychoactive alkaloid biosynthetic genes and high mutation rate following tissue culture.</title>
        <authorList>
            <person name="Rajewski A."/>
            <person name="Carter-House D."/>
            <person name="Stajich J."/>
            <person name="Litt A."/>
        </authorList>
    </citation>
    <scope>NUCLEOTIDE SEQUENCE [LARGE SCALE GENOMIC DNA]</scope>
    <source>
        <strain evidence="1">AR-01</strain>
    </source>
</reference>